<dbReference type="EMBL" id="JBGBPQ010000020">
    <property type="protein sequence ID" value="KAL1504356.1"/>
    <property type="molecule type" value="Genomic_DNA"/>
</dbReference>
<evidence type="ECO:0000256" key="1">
    <source>
        <dbReference type="ARBA" id="ARBA00022737"/>
    </source>
</evidence>
<evidence type="ECO:0000313" key="5">
    <source>
        <dbReference type="Proteomes" id="UP001515480"/>
    </source>
</evidence>
<dbReference type="Pfam" id="PF02197">
    <property type="entry name" value="RIIa"/>
    <property type="match status" value="1"/>
</dbReference>
<organism evidence="4 5">
    <name type="scientific">Prymnesium parvum</name>
    <name type="common">Toxic golden alga</name>
    <dbReference type="NCBI Taxonomy" id="97485"/>
    <lineage>
        <taxon>Eukaryota</taxon>
        <taxon>Haptista</taxon>
        <taxon>Haptophyta</taxon>
        <taxon>Prymnesiophyceae</taxon>
        <taxon>Prymnesiales</taxon>
        <taxon>Prymnesiaceae</taxon>
        <taxon>Prymnesium</taxon>
    </lineage>
</organism>
<dbReference type="InterPro" id="IPR002048">
    <property type="entry name" value="EF_hand_dom"/>
</dbReference>
<dbReference type="GO" id="GO:0005509">
    <property type="term" value="F:calcium ion binding"/>
    <property type="evidence" value="ECO:0007669"/>
    <property type="project" value="InterPro"/>
</dbReference>
<evidence type="ECO:0000313" key="4">
    <source>
        <dbReference type="EMBL" id="KAL1504356.1"/>
    </source>
</evidence>
<dbReference type="CDD" id="cd22984">
    <property type="entry name" value="DD_CrRSP7-like"/>
    <property type="match status" value="1"/>
</dbReference>
<dbReference type="GO" id="GO:0016460">
    <property type="term" value="C:myosin II complex"/>
    <property type="evidence" value="ECO:0007669"/>
    <property type="project" value="TreeGrafter"/>
</dbReference>
<feature type="domain" description="EF-hand" evidence="3">
    <location>
        <begin position="103"/>
        <end position="138"/>
    </location>
</feature>
<dbReference type="SMART" id="SM00054">
    <property type="entry name" value="EFh"/>
    <property type="match status" value="6"/>
</dbReference>
<dbReference type="InterPro" id="IPR050230">
    <property type="entry name" value="CALM/Myosin/TropC-like"/>
</dbReference>
<dbReference type="InterPro" id="IPR003117">
    <property type="entry name" value="cAMP_dep_PK_reg_su_I/II_a/b"/>
</dbReference>
<dbReference type="PROSITE" id="PS50222">
    <property type="entry name" value="EF_HAND_2"/>
    <property type="match status" value="5"/>
</dbReference>
<keyword evidence="2" id="KW-0106">Calcium</keyword>
<dbReference type="SUPFAM" id="SSF47391">
    <property type="entry name" value="Dimerization-anchoring domain of cAMP-dependent PK regulatory subunit"/>
    <property type="match status" value="1"/>
</dbReference>
<feature type="domain" description="EF-hand" evidence="3">
    <location>
        <begin position="257"/>
        <end position="292"/>
    </location>
</feature>
<feature type="domain" description="EF-hand" evidence="3">
    <location>
        <begin position="172"/>
        <end position="207"/>
    </location>
</feature>
<feature type="domain" description="EF-hand" evidence="3">
    <location>
        <begin position="67"/>
        <end position="102"/>
    </location>
</feature>
<dbReference type="PANTHER" id="PTHR23048:SF0">
    <property type="entry name" value="CALMODULIN LIKE 3"/>
    <property type="match status" value="1"/>
</dbReference>
<evidence type="ECO:0000259" key="3">
    <source>
        <dbReference type="PROSITE" id="PS50222"/>
    </source>
</evidence>
<accession>A0AB34ISF1</accession>
<dbReference type="InterPro" id="IPR011992">
    <property type="entry name" value="EF-hand-dom_pair"/>
</dbReference>
<name>A0AB34ISF1_PRYPA</name>
<dbReference type="Gene3D" id="1.10.238.10">
    <property type="entry name" value="EF-hand"/>
    <property type="match status" value="3"/>
</dbReference>
<gene>
    <name evidence="4" type="ORF">AB1Y20_010762</name>
</gene>
<comment type="caution">
    <text evidence="4">The sequence shown here is derived from an EMBL/GenBank/DDBJ whole genome shotgun (WGS) entry which is preliminary data.</text>
</comment>
<evidence type="ECO:0000256" key="2">
    <source>
        <dbReference type="ARBA" id="ARBA00022837"/>
    </source>
</evidence>
<dbReference type="SUPFAM" id="SSF47473">
    <property type="entry name" value="EF-hand"/>
    <property type="match status" value="2"/>
</dbReference>
<dbReference type="InterPro" id="IPR018247">
    <property type="entry name" value="EF_Hand_1_Ca_BS"/>
</dbReference>
<dbReference type="PROSITE" id="PS00018">
    <property type="entry name" value="EF_HAND_1"/>
    <property type="match status" value="4"/>
</dbReference>
<dbReference type="AlphaFoldDB" id="A0AB34ISF1"/>
<dbReference type="PANTHER" id="PTHR23048">
    <property type="entry name" value="MYOSIN LIGHT CHAIN 1, 3"/>
    <property type="match status" value="1"/>
</dbReference>
<keyword evidence="1" id="KW-0677">Repeat</keyword>
<proteinExistence type="predicted"/>
<protein>
    <recommendedName>
        <fullName evidence="3">EF-hand domain-containing protein</fullName>
    </recommendedName>
</protein>
<dbReference type="Proteomes" id="UP001515480">
    <property type="component" value="Unassembled WGS sequence"/>
</dbReference>
<dbReference type="Gene3D" id="1.20.890.10">
    <property type="entry name" value="cAMP-dependent protein kinase regulatory subunit, dimerization-anchoring domain"/>
    <property type="match status" value="1"/>
</dbReference>
<reference evidence="4 5" key="1">
    <citation type="journal article" date="2024" name="Science">
        <title>Giant polyketide synthase enzymes in the biosynthesis of giant marine polyether toxins.</title>
        <authorList>
            <person name="Fallon T.R."/>
            <person name="Shende V.V."/>
            <person name="Wierzbicki I.H."/>
            <person name="Pendleton A.L."/>
            <person name="Watervoot N.F."/>
            <person name="Auber R.P."/>
            <person name="Gonzalez D.J."/>
            <person name="Wisecaver J.H."/>
            <person name="Moore B.S."/>
        </authorList>
    </citation>
    <scope>NUCLEOTIDE SEQUENCE [LARGE SCALE GENOMIC DNA]</scope>
    <source>
        <strain evidence="4 5">12B1</strain>
    </source>
</reference>
<dbReference type="Pfam" id="PF13499">
    <property type="entry name" value="EF-hand_7"/>
    <property type="match status" value="2"/>
</dbReference>
<dbReference type="SMART" id="SM00394">
    <property type="entry name" value="RIIa"/>
    <property type="match status" value="1"/>
</dbReference>
<sequence>MVSKYNKTFEVPKEFPSILKAFTREVLRNQPENIYEFGAAYFSEVISQRAEAEAQQTSNVRRLSPSELEELLRRMFYQADKDGSGTLSVSEFKDVLKMADLGLTASEMKRVMAEADVNNDGEITYAEFVPLAVDLVMALYARVEKDEEMDNEEREAHSAAQDFMLHGMGKDELESVMREVFLKADADGSGALSMTEFHKCIREADLGLTRKEINRLMQEVDVDRDGIVTYDEFVPLCFDMLVELLKDELLDTKKPSELEEYLTSLFADADREETGLLGMHELRDLLRSADLGLTRLQIHTILAEAEYDDDGVADYLKFVPAAAKMIYSMLDVESQLERRQAIQMLTEQYTYNGKSAEDVEAALTEVFAAADPEGSGLLPYATMRNCLENSGIGLTGKEVMAILSTVTEDTPYRDIAAFAFKILQSVNTTGMR</sequence>
<keyword evidence="5" id="KW-1185">Reference proteome</keyword>
<feature type="domain" description="EF-hand" evidence="3">
    <location>
        <begin position="208"/>
        <end position="243"/>
    </location>
</feature>